<evidence type="ECO:0000259" key="1">
    <source>
        <dbReference type="Pfam" id="PF04326"/>
    </source>
</evidence>
<dbReference type="Pfam" id="PF04326">
    <property type="entry name" value="SLFN_AlbA_2"/>
    <property type="match status" value="1"/>
</dbReference>
<dbReference type="EMBL" id="JAPFAR010000109">
    <property type="protein sequence ID" value="MDI3349741.1"/>
    <property type="molecule type" value="Genomic_DNA"/>
</dbReference>
<feature type="domain" description="Schlafen AlbA-2" evidence="1">
    <location>
        <begin position="15"/>
        <end position="130"/>
    </location>
</feature>
<dbReference type="AlphaFoldDB" id="A0AA43QYP7"/>
<dbReference type="InterPro" id="IPR007421">
    <property type="entry name" value="Schlafen_AlbA_2_dom"/>
</dbReference>
<dbReference type="Gene3D" id="3.30.950.30">
    <property type="entry name" value="Schlafen, AAA domain"/>
    <property type="match status" value="1"/>
</dbReference>
<evidence type="ECO:0000313" key="2">
    <source>
        <dbReference type="EMBL" id="MDI3349741.1"/>
    </source>
</evidence>
<comment type="caution">
    <text evidence="2">The sequence shown here is derived from an EMBL/GenBank/DDBJ whole genome shotgun (WGS) entry which is preliminary data.</text>
</comment>
<name>A0AA43QYP7_MYCAR</name>
<sequence>MEGGVKLKIDNVIIEASLTEFKVDLETEKPAHWLKTLVAFANSNGGSMYFGVNNNAELIGLKNAQDIAEKITDFIDKRITPSLPYELIPYSKDKLDCIEIKVSKGNATPYYYFHEKTREVYVRKGSSTVLATNQEIVNLVLRGANLTYDRVVTNIKQTEKSFTVFEATWYDRTHTKFTKEDYISLGLSNDKDF</sequence>
<organism evidence="2 3">
    <name type="scientific">Mycoplasmopsis arginini</name>
    <name type="common">Mycoplasma arginini</name>
    <dbReference type="NCBI Taxonomy" id="2094"/>
    <lineage>
        <taxon>Bacteria</taxon>
        <taxon>Bacillati</taxon>
        <taxon>Mycoplasmatota</taxon>
        <taxon>Mycoplasmoidales</taxon>
        <taxon>Metamycoplasmataceae</taxon>
        <taxon>Mycoplasmopsis</taxon>
    </lineage>
</organism>
<proteinExistence type="predicted"/>
<dbReference type="Proteomes" id="UP001162175">
    <property type="component" value="Unassembled WGS sequence"/>
</dbReference>
<dbReference type="PANTHER" id="PTHR30595:SF6">
    <property type="entry name" value="SCHLAFEN ALBA-2 DOMAIN-CONTAINING PROTEIN"/>
    <property type="match status" value="1"/>
</dbReference>
<accession>A0AA43QYP7</accession>
<dbReference type="PANTHER" id="PTHR30595">
    <property type="entry name" value="GLPR-RELATED TRANSCRIPTIONAL REPRESSOR"/>
    <property type="match status" value="1"/>
</dbReference>
<dbReference type="InterPro" id="IPR038461">
    <property type="entry name" value="Schlafen_AlbA_2_dom_sf"/>
</dbReference>
<evidence type="ECO:0000313" key="3">
    <source>
        <dbReference type="Proteomes" id="UP001162175"/>
    </source>
</evidence>
<gene>
    <name evidence="2" type="ORF">DCBHLPFO_00300</name>
</gene>
<protein>
    <submittedName>
        <fullName evidence="2">DNA binding domain-containing protein</fullName>
    </submittedName>
</protein>
<reference evidence="2" key="1">
    <citation type="submission" date="2022-11" db="EMBL/GenBank/DDBJ databases">
        <title>Draft genome of Mycoplasma arginini isolated from fly.</title>
        <authorList>
            <person name="Severgnini M."/>
            <person name="Gioia G."/>
            <person name="Cremonesi P."/>
            <person name="Moroni P."/>
            <person name="Addis M.F."/>
            <person name="Castiglioni B."/>
        </authorList>
    </citation>
    <scope>NUCLEOTIDE SEQUENCE</scope>
    <source>
        <strain evidence="2">QMP CG1-1632</strain>
    </source>
</reference>